<keyword evidence="17" id="KW-1185">Reference proteome</keyword>
<dbReference type="GO" id="GO:0004911">
    <property type="term" value="F:interleukin-2 receptor activity"/>
    <property type="evidence" value="ECO:0007669"/>
    <property type="project" value="InterPro"/>
</dbReference>
<dbReference type="Ensembl" id="ENSNPET00000002910.1">
    <property type="protein sequence ID" value="ENSNPEP00000002854.1"/>
    <property type="gene ID" value="ENSNPEG00000002197.1"/>
</dbReference>
<evidence type="ECO:0000256" key="9">
    <source>
        <dbReference type="ARBA" id="ARBA00023136"/>
    </source>
</evidence>
<evidence type="ECO:0000256" key="4">
    <source>
        <dbReference type="ARBA" id="ARBA00022692"/>
    </source>
</evidence>
<evidence type="ECO:0000256" key="14">
    <source>
        <dbReference type="PROSITE-ProRule" id="PRU00302"/>
    </source>
</evidence>
<keyword evidence="7" id="KW-0391">Immunity</keyword>
<comment type="function">
    <text evidence="1">Receptor for interleukin-2. The receptor is involved in the regulation of immune tolerance by controlling regulatory T cells (TREGs) activity. TREGs suppress the activation and expansion of autoreactive T-cells.</text>
</comment>
<dbReference type="SMART" id="SM00032">
    <property type="entry name" value="CCP"/>
    <property type="match status" value="2"/>
</dbReference>
<evidence type="ECO:0000313" key="17">
    <source>
        <dbReference type="Proteomes" id="UP000694420"/>
    </source>
</evidence>
<dbReference type="GO" id="GO:0006954">
    <property type="term" value="P:inflammatory response"/>
    <property type="evidence" value="ECO:0007669"/>
    <property type="project" value="TreeGrafter"/>
</dbReference>
<feature type="disulfide bond" evidence="14">
    <location>
        <begin position="122"/>
        <end position="165"/>
    </location>
</feature>
<comment type="subcellular location">
    <subcellularLocation>
        <location evidence="2">Membrane</location>
        <topology evidence="2">Single-pass type I membrane protein</topology>
    </subcellularLocation>
</comment>
<dbReference type="GO" id="GO:0002376">
    <property type="term" value="P:immune system process"/>
    <property type="evidence" value="ECO:0007669"/>
    <property type="project" value="UniProtKB-KW"/>
</dbReference>
<keyword evidence="9" id="KW-0472">Membrane</keyword>
<dbReference type="GO" id="GO:0016020">
    <property type="term" value="C:membrane"/>
    <property type="evidence" value="ECO:0007669"/>
    <property type="project" value="UniProtKB-SubCell"/>
</dbReference>
<dbReference type="Proteomes" id="UP000694420">
    <property type="component" value="Unplaced"/>
</dbReference>
<keyword evidence="10 14" id="KW-1015">Disulfide bond</keyword>
<feature type="domain" description="Sushi" evidence="15">
    <location>
        <begin position="120"/>
        <end position="183"/>
    </location>
</feature>
<protein>
    <recommendedName>
        <fullName evidence="3">Interleukin-2 receptor subunit alpha</fullName>
    </recommendedName>
</protein>
<dbReference type="SUPFAM" id="SSF57535">
    <property type="entry name" value="Complement control module/SCR domain"/>
    <property type="match status" value="2"/>
</dbReference>
<keyword evidence="5" id="KW-0732">Signal</keyword>
<evidence type="ECO:0000256" key="11">
    <source>
        <dbReference type="ARBA" id="ARBA00023170"/>
    </source>
</evidence>
<evidence type="ECO:0000256" key="10">
    <source>
        <dbReference type="ARBA" id="ARBA00023157"/>
    </source>
</evidence>
<dbReference type="AlphaFoldDB" id="A0A8C6YNL4"/>
<dbReference type="PANTHER" id="PTHR10573:SF0">
    <property type="entry name" value="INTERLEUKIN-2 RECEPTOR SUBUNIT ALPHA"/>
    <property type="match status" value="1"/>
</dbReference>
<dbReference type="CDD" id="cd00033">
    <property type="entry name" value="CCP"/>
    <property type="match status" value="2"/>
</dbReference>
<evidence type="ECO:0000256" key="2">
    <source>
        <dbReference type="ARBA" id="ARBA00004479"/>
    </source>
</evidence>
<accession>A0A8C6YNL4</accession>
<dbReference type="Pfam" id="PF00084">
    <property type="entry name" value="Sushi"/>
    <property type="match status" value="2"/>
</dbReference>
<feature type="domain" description="Sushi" evidence="15">
    <location>
        <begin position="11"/>
        <end position="72"/>
    </location>
</feature>
<keyword evidence="6" id="KW-0677">Repeat</keyword>
<evidence type="ECO:0000256" key="1">
    <source>
        <dbReference type="ARBA" id="ARBA00002381"/>
    </source>
</evidence>
<dbReference type="PANTHER" id="PTHR10573">
    <property type="entry name" value="INTERLEUKIN-2 RECEPTOR ALPHA CHAIN"/>
    <property type="match status" value="1"/>
</dbReference>
<keyword evidence="8" id="KW-1133">Transmembrane helix</keyword>
<keyword evidence="14" id="KW-0768">Sushi</keyword>
<dbReference type="InterPro" id="IPR015486">
    <property type="entry name" value="IL-2_rcpt_alpha"/>
</dbReference>
<evidence type="ECO:0000256" key="3">
    <source>
        <dbReference type="ARBA" id="ARBA00013445"/>
    </source>
</evidence>
<evidence type="ECO:0000313" key="16">
    <source>
        <dbReference type="Ensembl" id="ENSNPEP00000002854.1"/>
    </source>
</evidence>
<evidence type="ECO:0000259" key="15">
    <source>
        <dbReference type="PROSITE" id="PS50923"/>
    </source>
</evidence>
<keyword evidence="12" id="KW-0325">Glycoprotein</keyword>
<dbReference type="InterPro" id="IPR035976">
    <property type="entry name" value="Sushi/SCR/CCP_sf"/>
</dbReference>
<keyword evidence="11" id="KW-0675">Receptor</keyword>
<comment type="subunit">
    <text evidence="13">Non-covalent dimer of an alpha and a beta subunit. IL2R exists in 3 different forms: a high affinity dimer, an intermediate affinity monomer (beta subunit), and a low affinity monomer (alpha subunit). The high and intermediate affinity forms also associate with a gamma subunit.</text>
</comment>
<reference evidence="16" key="1">
    <citation type="submission" date="2025-08" db="UniProtKB">
        <authorList>
            <consortium name="Ensembl"/>
        </authorList>
    </citation>
    <scope>IDENTIFICATION</scope>
</reference>
<organism evidence="16 17">
    <name type="scientific">Nothoprocta perdicaria</name>
    <name type="common">Chilean tinamou</name>
    <name type="synonym">Crypturus perdicarius</name>
    <dbReference type="NCBI Taxonomy" id="30464"/>
    <lineage>
        <taxon>Eukaryota</taxon>
        <taxon>Metazoa</taxon>
        <taxon>Chordata</taxon>
        <taxon>Craniata</taxon>
        <taxon>Vertebrata</taxon>
        <taxon>Euteleostomi</taxon>
        <taxon>Archelosauria</taxon>
        <taxon>Archosauria</taxon>
        <taxon>Dinosauria</taxon>
        <taxon>Saurischia</taxon>
        <taxon>Theropoda</taxon>
        <taxon>Coelurosauria</taxon>
        <taxon>Aves</taxon>
        <taxon>Palaeognathae</taxon>
        <taxon>Tinamiformes</taxon>
        <taxon>Tinamidae</taxon>
        <taxon>Nothoprocta</taxon>
    </lineage>
</organism>
<evidence type="ECO:0000256" key="12">
    <source>
        <dbReference type="ARBA" id="ARBA00023180"/>
    </source>
</evidence>
<evidence type="ECO:0000256" key="5">
    <source>
        <dbReference type="ARBA" id="ARBA00022729"/>
    </source>
</evidence>
<proteinExistence type="predicted"/>
<evidence type="ECO:0000256" key="6">
    <source>
        <dbReference type="ARBA" id="ARBA00022737"/>
    </source>
</evidence>
<name>A0A8C6YNL4_NOTPE</name>
<dbReference type="GO" id="GO:0019976">
    <property type="term" value="F:interleukin-2 binding"/>
    <property type="evidence" value="ECO:0007669"/>
    <property type="project" value="InterPro"/>
</dbReference>
<evidence type="ECO:0000256" key="7">
    <source>
        <dbReference type="ARBA" id="ARBA00022859"/>
    </source>
</evidence>
<evidence type="ECO:0000256" key="8">
    <source>
        <dbReference type="ARBA" id="ARBA00022989"/>
    </source>
</evidence>
<reference evidence="16" key="2">
    <citation type="submission" date="2025-09" db="UniProtKB">
        <authorList>
            <consortium name="Ensembl"/>
        </authorList>
    </citation>
    <scope>IDENTIFICATION</scope>
</reference>
<dbReference type="InterPro" id="IPR000436">
    <property type="entry name" value="Sushi_SCR_CCP_dom"/>
</dbReference>
<comment type="caution">
    <text evidence="14">Lacks conserved residue(s) required for the propagation of feature annotation.</text>
</comment>
<dbReference type="Gene3D" id="2.10.70.10">
    <property type="entry name" value="Complement Module, domain 1"/>
    <property type="match status" value="2"/>
</dbReference>
<sequence length="240" mass="27061">MVSYLWVLFAEECPSLQRTEFADVVEAYPLGTKLYYDCDQGYKRRSGHYLGIQCTSTHGIADWSYRDFECIPNKTSHTDKNILLSTVPTVLVDSPQKPERKTQSPEPEKRENIPAIDWKAFCGMPKAFPHASLRKNKAYSVGQVLHFKCQKGYDKRPPTSGIRICKEENGNIIWTPLDIHCTNDSSYKGPSEIIESGKMVVLASHHGHAGARTFQLCTLVQGNSLAGLWGGEICVKYFRK</sequence>
<keyword evidence="4" id="KW-0812">Transmembrane</keyword>
<evidence type="ECO:0000256" key="13">
    <source>
        <dbReference type="ARBA" id="ARBA00025938"/>
    </source>
</evidence>
<dbReference type="PROSITE" id="PS50923">
    <property type="entry name" value="SUSHI"/>
    <property type="match status" value="2"/>
</dbReference>